<accession>A0ABP9GKR0</accession>
<keyword evidence="3" id="KW-1185">Reference proteome</keyword>
<organism evidence="2 3">
    <name type="scientific">Algibacter agarivorans</name>
    <dbReference type="NCBI Taxonomy" id="1109741"/>
    <lineage>
        <taxon>Bacteria</taxon>
        <taxon>Pseudomonadati</taxon>
        <taxon>Bacteroidota</taxon>
        <taxon>Flavobacteriia</taxon>
        <taxon>Flavobacteriales</taxon>
        <taxon>Flavobacteriaceae</taxon>
        <taxon>Algibacter</taxon>
    </lineage>
</organism>
<reference evidence="3" key="1">
    <citation type="journal article" date="2019" name="Int. J. Syst. Evol. Microbiol.">
        <title>The Global Catalogue of Microorganisms (GCM) 10K type strain sequencing project: providing services to taxonomists for standard genome sequencing and annotation.</title>
        <authorList>
            <consortium name="The Broad Institute Genomics Platform"/>
            <consortium name="The Broad Institute Genome Sequencing Center for Infectious Disease"/>
            <person name="Wu L."/>
            <person name="Ma J."/>
        </authorList>
    </citation>
    <scope>NUCLEOTIDE SEQUENCE [LARGE SCALE GENOMIC DNA]</scope>
    <source>
        <strain evidence="3">JCM 18285</strain>
    </source>
</reference>
<gene>
    <name evidence="2" type="ORF">GCM10023314_20040</name>
</gene>
<evidence type="ECO:0000256" key="1">
    <source>
        <dbReference type="SAM" id="SignalP"/>
    </source>
</evidence>
<protein>
    <submittedName>
        <fullName evidence="2">Uncharacterized protein</fullName>
    </submittedName>
</protein>
<sequence length="276" mass="32241">MRQRIFILFTILISLNSFSQFDADFATELESFQSISKPSPNSHLSQYLITNLGTKYLSRIKFSDKQKSNEKTIRLRFKISDKNRPTNMTIYAGNRELNKNIMEVLKNYPVEKLGLNDSNKLGIYSVQLFSREKNRTIINASRIAICDTPPIFKNCTSIKFYNNLTSCFYKELKNHIIKNFSMSIFSETKRKKMKSLKLFISFSIDTNGKIYNINEEAFKFKTYMNNPVGYKNPKDIDQELSRILKLLGTVVTPAMRNGKPIFYNYDTFYSFPLKQQ</sequence>
<name>A0ABP9GKR0_9FLAO</name>
<feature type="chain" id="PRO_5045943356" evidence="1">
    <location>
        <begin position="23"/>
        <end position="276"/>
    </location>
</feature>
<comment type="caution">
    <text evidence="2">The sequence shown here is derived from an EMBL/GenBank/DDBJ whole genome shotgun (WGS) entry which is preliminary data.</text>
</comment>
<evidence type="ECO:0000313" key="3">
    <source>
        <dbReference type="Proteomes" id="UP001501302"/>
    </source>
</evidence>
<dbReference type="RefSeq" id="WP_345191908.1">
    <property type="nucleotide sequence ID" value="NZ_BAABJJ010000030.1"/>
</dbReference>
<feature type="signal peptide" evidence="1">
    <location>
        <begin position="1"/>
        <end position="22"/>
    </location>
</feature>
<evidence type="ECO:0000313" key="2">
    <source>
        <dbReference type="EMBL" id="GAA4946748.1"/>
    </source>
</evidence>
<dbReference type="Proteomes" id="UP001501302">
    <property type="component" value="Unassembled WGS sequence"/>
</dbReference>
<proteinExistence type="predicted"/>
<dbReference type="EMBL" id="BAABJJ010000030">
    <property type="protein sequence ID" value="GAA4946748.1"/>
    <property type="molecule type" value="Genomic_DNA"/>
</dbReference>
<keyword evidence="1" id="KW-0732">Signal</keyword>